<proteinExistence type="predicted"/>
<reference evidence="2" key="2">
    <citation type="journal article" date="2014" name="ISME J.">
        <title>Microbial stratification in low pH oxic and suboxic macroscopic growths along an acid mine drainage.</title>
        <authorList>
            <person name="Mendez-Garcia C."/>
            <person name="Mesa V."/>
            <person name="Sprenger R.R."/>
            <person name="Richter M."/>
            <person name="Diez M.S."/>
            <person name="Solano J."/>
            <person name="Bargiela R."/>
            <person name="Golyshina O.V."/>
            <person name="Manteca A."/>
            <person name="Ramos J.L."/>
            <person name="Gallego J.R."/>
            <person name="Llorente I."/>
            <person name="Martins Dos Santos V.A."/>
            <person name="Jensen O.N."/>
            <person name="Pelaez A.I."/>
            <person name="Sanchez J."/>
            <person name="Ferrer M."/>
        </authorList>
    </citation>
    <scope>NUCLEOTIDE SEQUENCE</scope>
</reference>
<dbReference type="SUPFAM" id="SSF117281">
    <property type="entry name" value="Kelch motif"/>
    <property type="match status" value="1"/>
</dbReference>
<dbReference type="Gene3D" id="2.120.10.80">
    <property type="entry name" value="Kelch-type beta propeller"/>
    <property type="match status" value="2"/>
</dbReference>
<dbReference type="EMBL" id="AUZY01002698">
    <property type="protein sequence ID" value="EQD71701.1"/>
    <property type="molecule type" value="Genomic_DNA"/>
</dbReference>
<dbReference type="AlphaFoldDB" id="T1BFH4"/>
<organism evidence="2">
    <name type="scientific">mine drainage metagenome</name>
    <dbReference type="NCBI Taxonomy" id="410659"/>
    <lineage>
        <taxon>unclassified sequences</taxon>
        <taxon>metagenomes</taxon>
        <taxon>ecological metagenomes</taxon>
    </lineage>
</organism>
<comment type="caution">
    <text evidence="2">The sequence shown here is derived from an EMBL/GenBank/DDBJ whole genome shotgun (WGS) entry which is preliminary data.</text>
</comment>
<evidence type="ECO:0000256" key="1">
    <source>
        <dbReference type="SAM" id="MobiDB-lite"/>
    </source>
</evidence>
<name>T1BFH4_9ZZZZ</name>
<dbReference type="Pfam" id="PF24681">
    <property type="entry name" value="Kelch_KLHDC2_KLHL20_DRC7"/>
    <property type="match status" value="1"/>
</dbReference>
<evidence type="ECO:0000313" key="2">
    <source>
        <dbReference type="EMBL" id="EQD71701.1"/>
    </source>
</evidence>
<feature type="non-terminal residue" evidence="2">
    <location>
        <position position="298"/>
    </location>
</feature>
<dbReference type="InterPro" id="IPR015915">
    <property type="entry name" value="Kelch-typ_b-propeller"/>
</dbReference>
<protein>
    <submittedName>
        <fullName evidence="2">Kelch domain-containing protein 4 isoform</fullName>
    </submittedName>
</protein>
<gene>
    <name evidence="2" type="ORF">B1B_04308</name>
</gene>
<dbReference type="PANTHER" id="PTHR46175">
    <property type="entry name" value="BACTERIOOPSIN TRANSCRIPTIONAL ACTIVATOR"/>
    <property type="match status" value="1"/>
</dbReference>
<dbReference type="PANTHER" id="PTHR46175:SF4">
    <property type="entry name" value="BACTERIOOPSIN TRANSCRIPTIONAL ACTIVATOR"/>
    <property type="match status" value="1"/>
</dbReference>
<sequence length="298" mass="32216">MEGQSSVYDQRDQEIVTFGGYGPLPGGGVGYVNTTWEWDTYVFNLAASPGVTCRYCADHHPSPRAWGAMAYDPVSGQTIYFGGQNQAGYFGQTWAWIGSYTTGRWTELSPAHAPSARANESLSWDETDGYMVLFGGQNATTTFGDTWTFQNDQWSQLSPTVSPAARAGASMADDYTTHQLMLFGGWNPQTGIAYNDTWAFAGGVWTNITPAVSPIARYGAVFSDDSQDGTVWLFGGVTPNGVYLGDTWTWAHGSWVQDSNPRNSPPPSAFGSAGNDESDGNIMVFGGYNGNYLGGFYV</sequence>
<reference evidence="2" key="1">
    <citation type="submission" date="2013-08" db="EMBL/GenBank/DDBJ databases">
        <authorList>
            <person name="Mendez C."/>
            <person name="Richter M."/>
            <person name="Ferrer M."/>
            <person name="Sanchez J."/>
        </authorList>
    </citation>
    <scope>NUCLEOTIDE SEQUENCE</scope>
</reference>
<accession>T1BFH4</accession>
<feature type="region of interest" description="Disordered" evidence="1">
    <location>
        <begin position="256"/>
        <end position="275"/>
    </location>
</feature>